<evidence type="ECO:0000313" key="3">
    <source>
        <dbReference type="Proteomes" id="UP001151760"/>
    </source>
</evidence>
<dbReference type="EMBL" id="BQNB010010605">
    <property type="protein sequence ID" value="GJS79540.1"/>
    <property type="molecule type" value="Genomic_DNA"/>
</dbReference>
<reference evidence="2" key="2">
    <citation type="submission" date="2022-01" db="EMBL/GenBank/DDBJ databases">
        <authorList>
            <person name="Yamashiro T."/>
            <person name="Shiraishi A."/>
            <person name="Satake H."/>
            <person name="Nakayama K."/>
        </authorList>
    </citation>
    <scope>NUCLEOTIDE SEQUENCE</scope>
</reference>
<protein>
    <submittedName>
        <fullName evidence="2">Uncharacterized protein</fullName>
    </submittedName>
</protein>
<gene>
    <name evidence="2" type="ORF">Tco_0729421</name>
</gene>
<name>A0ABQ4YRA2_9ASTR</name>
<accession>A0ABQ4YRA2</accession>
<proteinExistence type="predicted"/>
<comment type="caution">
    <text evidence="2">The sequence shown here is derived from an EMBL/GenBank/DDBJ whole genome shotgun (WGS) entry which is preliminary data.</text>
</comment>
<keyword evidence="3" id="KW-1185">Reference proteome</keyword>
<sequence>MRTCNKSIQMTWKDLRWQIAMLTMRAKRFLKNTRMKLAVNGNETIVSPKWSDTIVIRGDILLGSAPKNQDNKNKKSSRRSVPVETVTPPKWVAAEYDIPGVLLHRSTAQDMRTTSIRVV</sequence>
<evidence type="ECO:0000256" key="1">
    <source>
        <dbReference type="SAM" id="MobiDB-lite"/>
    </source>
</evidence>
<organism evidence="2 3">
    <name type="scientific">Tanacetum coccineum</name>
    <dbReference type="NCBI Taxonomy" id="301880"/>
    <lineage>
        <taxon>Eukaryota</taxon>
        <taxon>Viridiplantae</taxon>
        <taxon>Streptophyta</taxon>
        <taxon>Embryophyta</taxon>
        <taxon>Tracheophyta</taxon>
        <taxon>Spermatophyta</taxon>
        <taxon>Magnoliopsida</taxon>
        <taxon>eudicotyledons</taxon>
        <taxon>Gunneridae</taxon>
        <taxon>Pentapetalae</taxon>
        <taxon>asterids</taxon>
        <taxon>campanulids</taxon>
        <taxon>Asterales</taxon>
        <taxon>Asteraceae</taxon>
        <taxon>Asteroideae</taxon>
        <taxon>Anthemideae</taxon>
        <taxon>Anthemidinae</taxon>
        <taxon>Tanacetum</taxon>
    </lineage>
</organism>
<evidence type="ECO:0000313" key="2">
    <source>
        <dbReference type="EMBL" id="GJS79540.1"/>
    </source>
</evidence>
<dbReference type="Proteomes" id="UP001151760">
    <property type="component" value="Unassembled WGS sequence"/>
</dbReference>
<feature type="region of interest" description="Disordered" evidence="1">
    <location>
        <begin position="64"/>
        <end position="84"/>
    </location>
</feature>
<reference evidence="2" key="1">
    <citation type="journal article" date="2022" name="Int. J. Mol. Sci.">
        <title>Draft Genome of Tanacetum Coccineum: Genomic Comparison of Closely Related Tanacetum-Family Plants.</title>
        <authorList>
            <person name="Yamashiro T."/>
            <person name="Shiraishi A."/>
            <person name="Nakayama K."/>
            <person name="Satake H."/>
        </authorList>
    </citation>
    <scope>NUCLEOTIDE SEQUENCE</scope>
</reference>